<keyword evidence="6 11" id="KW-0106">Calcium</keyword>
<evidence type="ECO:0000256" key="3">
    <source>
        <dbReference type="ARBA" id="ARBA00022692"/>
    </source>
</evidence>
<evidence type="ECO:0000256" key="12">
    <source>
        <dbReference type="SAM" id="Phobius"/>
    </source>
</evidence>
<dbReference type="PROSITE" id="PS50268">
    <property type="entry name" value="CADHERIN_2"/>
    <property type="match status" value="12"/>
</dbReference>
<feature type="domain" description="Cadherin" evidence="13">
    <location>
        <begin position="1029"/>
        <end position="1105"/>
    </location>
</feature>
<feature type="domain" description="Cadherin" evidence="13">
    <location>
        <begin position="475"/>
        <end position="582"/>
    </location>
</feature>
<feature type="domain" description="Cadherin" evidence="13">
    <location>
        <begin position="1106"/>
        <end position="1217"/>
    </location>
</feature>
<keyword evidence="3 12" id="KW-0812">Transmembrane</keyword>
<keyword evidence="8 12" id="KW-1133">Transmembrane helix</keyword>
<evidence type="ECO:0000256" key="5">
    <source>
        <dbReference type="ARBA" id="ARBA00022737"/>
    </source>
</evidence>
<feature type="transmembrane region" description="Helical" evidence="12">
    <location>
        <begin position="12"/>
        <end position="32"/>
    </location>
</feature>
<dbReference type="FunFam" id="2.60.40.60:FF:000378">
    <property type="entry name" value="Cadherin-87A"/>
    <property type="match status" value="2"/>
</dbReference>
<dbReference type="Pfam" id="PF00028">
    <property type="entry name" value="Cadherin"/>
    <property type="match status" value="4"/>
</dbReference>
<dbReference type="PROSITE" id="PS00232">
    <property type="entry name" value="CADHERIN_1"/>
    <property type="match status" value="4"/>
</dbReference>
<dbReference type="InterPro" id="IPR015919">
    <property type="entry name" value="Cadherin-like_sf"/>
</dbReference>
<reference evidence="14" key="2">
    <citation type="submission" date="2021-01" db="UniProtKB">
        <authorList>
            <consortium name="EnsemblMetazoa"/>
        </authorList>
    </citation>
    <scope>IDENTIFICATION</scope>
</reference>
<accession>A0A7M7NG01</accession>
<dbReference type="FunFam" id="2.60.40.60:FF:000263">
    <property type="entry name" value="LOW QUALITY PROTEIN: protocadherin-23"/>
    <property type="match status" value="1"/>
</dbReference>
<dbReference type="GO" id="GO:0005509">
    <property type="term" value="F:calcium ion binding"/>
    <property type="evidence" value="ECO:0007669"/>
    <property type="project" value="UniProtKB-UniRule"/>
</dbReference>
<dbReference type="InterPro" id="IPR050971">
    <property type="entry name" value="Cadherin-domain_protein"/>
</dbReference>
<dbReference type="CDD" id="cd11304">
    <property type="entry name" value="Cadherin_repeat"/>
    <property type="match status" value="12"/>
</dbReference>
<dbReference type="SMART" id="SM00112">
    <property type="entry name" value="CA"/>
    <property type="match status" value="12"/>
</dbReference>
<evidence type="ECO:0000256" key="7">
    <source>
        <dbReference type="ARBA" id="ARBA00022889"/>
    </source>
</evidence>
<feature type="domain" description="Cadherin" evidence="13">
    <location>
        <begin position="682"/>
        <end position="782"/>
    </location>
</feature>
<dbReference type="InterPro" id="IPR020894">
    <property type="entry name" value="Cadherin_CS"/>
</dbReference>
<evidence type="ECO:0000256" key="9">
    <source>
        <dbReference type="ARBA" id="ARBA00023136"/>
    </source>
</evidence>
<reference evidence="15" key="1">
    <citation type="submission" date="2015-02" db="EMBL/GenBank/DDBJ databases">
        <title>Genome sequencing for Strongylocentrotus purpuratus.</title>
        <authorList>
            <person name="Murali S."/>
            <person name="Liu Y."/>
            <person name="Vee V."/>
            <person name="English A."/>
            <person name="Wang M."/>
            <person name="Skinner E."/>
            <person name="Han Y."/>
            <person name="Muzny D.M."/>
            <person name="Worley K.C."/>
            <person name="Gibbs R.A."/>
        </authorList>
    </citation>
    <scope>NUCLEOTIDE SEQUENCE</scope>
</reference>
<evidence type="ECO:0000256" key="1">
    <source>
        <dbReference type="ARBA" id="ARBA00004167"/>
    </source>
</evidence>
<dbReference type="KEGG" id="spu:763048"/>
<feature type="domain" description="Cadherin" evidence="13">
    <location>
        <begin position="583"/>
        <end position="681"/>
    </location>
</feature>
<feature type="transmembrane region" description="Helical" evidence="12">
    <location>
        <begin position="1913"/>
        <end position="1938"/>
    </location>
</feature>
<dbReference type="SUPFAM" id="SSF49313">
    <property type="entry name" value="Cadherin-like"/>
    <property type="match status" value="13"/>
</dbReference>
<dbReference type="Gene3D" id="2.60.40.60">
    <property type="entry name" value="Cadherins"/>
    <property type="match status" value="13"/>
</dbReference>
<keyword evidence="2" id="KW-0245">EGF-like domain</keyword>
<dbReference type="PANTHER" id="PTHR24025:SF23">
    <property type="entry name" value="NEURAL-CADHERIN"/>
    <property type="match status" value="1"/>
</dbReference>
<feature type="domain" description="Cadherin" evidence="13">
    <location>
        <begin position="1324"/>
        <end position="1431"/>
    </location>
</feature>
<keyword evidence="5" id="KW-0677">Repeat</keyword>
<name>A0A7M7NG01_STRPU</name>
<keyword evidence="4" id="KW-0732">Signal</keyword>
<feature type="domain" description="Cadherin" evidence="13">
    <location>
        <begin position="152"/>
        <end position="255"/>
    </location>
</feature>
<feature type="domain" description="Cadherin" evidence="13">
    <location>
        <begin position="1254"/>
        <end position="1323"/>
    </location>
</feature>
<keyword evidence="15" id="KW-1185">Reference proteome</keyword>
<feature type="domain" description="Cadherin" evidence="13">
    <location>
        <begin position="789"/>
        <end position="887"/>
    </location>
</feature>
<feature type="domain" description="Cadherin" evidence="13">
    <location>
        <begin position="1456"/>
        <end position="1538"/>
    </location>
</feature>
<protein>
    <recommendedName>
        <fullName evidence="13">Cadherin domain-containing protein</fullName>
    </recommendedName>
</protein>
<dbReference type="GO" id="GO:0007155">
    <property type="term" value="P:cell adhesion"/>
    <property type="evidence" value="ECO:0000318"/>
    <property type="project" value="GO_Central"/>
</dbReference>
<dbReference type="EnsemblMetazoa" id="XM_030980130">
    <property type="protein sequence ID" value="XP_030835990"/>
    <property type="gene ID" value="LOC763048"/>
</dbReference>
<dbReference type="InParanoid" id="A0A7M7NG01"/>
<evidence type="ECO:0000313" key="14">
    <source>
        <dbReference type="EnsemblMetazoa" id="XP_030835990"/>
    </source>
</evidence>
<dbReference type="GO" id="GO:0005886">
    <property type="term" value="C:plasma membrane"/>
    <property type="evidence" value="ECO:0000318"/>
    <property type="project" value="GO_Central"/>
</dbReference>
<feature type="domain" description="Cadherin" evidence="13">
    <location>
        <begin position="1572"/>
        <end position="1667"/>
    </location>
</feature>
<dbReference type="InterPro" id="IPR002126">
    <property type="entry name" value="Cadherin-like_dom"/>
</dbReference>
<dbReference type="Proteomes" id="UP000007110">
    <property type="component" value="Unassembled WGS sequence"/>
</dbReference>
<dbReference type="OMA" id="FEHIIIR"/>
<keyword evidence="7" id="KW-0130">Cell adhesion</keyword>
<dbReference type="PANTHER" id="PTHR24025">
    <property type="entry name" value="DESMOGLEIN FAMILY MEMBER"/>
    <property type="match status" value="1"/>
</dbReference>
<evidence type="ECO:0000256" key="6">
    <source>
        <dbReference type="ARBA" id="ARBA00022837"/>
    </source>
</evidence>
<evidence type="ECO:0000259" key="13">
    <source>
        <dbReference type="PROSITE" id="PS50268"/>
    </source>
</evidence>
<proteinExistence type="predicted"/>
<dbReference type="RefSeq" id="XP_030835990.1">
    <property type="nucleotide sequence ID" value="XM_030980130.1"/>
</dbReference>
<dbReference type="OrthoDB" id="6252479at2759"/>
<dbReference type="PRINTS" id="PR00205">
    <property type="entry name" value="CADHERIN"/>
</dbReference>
<evidence type="ECO:0000256" key="4">
    <source>
        <dbReference type="ARBA" id="ARBA00022729"/>
    </source>
</evidence>
<evidence type="ECO:0000256" key="8">
    <source>
        <dbReference type="ARBA" id="ARBA00022989"/>
    </source>
</evidence>
<feature type="domain" description="Cadherin" evidence="13">
    <location>
        <begin position="256"/>
        <end position="362"/>
    </location>
</feature>
<dbReference type="GO" id="GO:0050839">
    <property type="term" value="F:cell adhesion molecule binding"/>
    <property type="evidence" value="ECO:0000318"/>
    <property type="project" value="GO_Central"/>
</dbReference>
<sequence>MARTSRTVPRIGRIGSVVPSALIFWIMVIILGECQPGVHGICSIDCQRNTNYCKECVRDPEQCATVPYYETTELGAILFNVTVDTDQPVPTDITIRISGDVESMAMFRVEGLQVILNKTFDYEMVEDYRFDIDCNDGTGWSTTPESSGEKGNAETGIVLITDVPIQAFDDDAKDYGFEYFILEDVPFNVTGPTPDGCQLGEVFLRLNGTVDFEDQEFYNFTLIAEDGCKSGFNSREGYVTVIVQVIDTDDEPPAFSQDNYDVTIPERNSTFVYTGLSASNGDSFNTPLRYSFIEQRGEWSCLYYLKIDPLTADVTIRNELDFETSPGTCIITVQAVQENDFNMVGTTNLTVTVMNVEECPSFILQSYSGQLTEDDPFVITDGGSERLIMGMTDEDGVFGGPSYIEPNDTIELVEMNMPEGTMTRFFLIKFLDPASIESDTKIQIFLSDDKADMECDSVTNVTVRLMPDGLAPNFTQSYYHGNVLENATEGTSIIQVEAWNANMTSEGIVYRLQMASDGGEDVFSVDAESGDVSVVEDGLDAEKVKQYTLIVEAVDERGTYYRYSITSVIIDVTDVNEHAPTFAEGVVEVDIEEEVPTDSSVYTVQANDLDVDAILEYSIGETAGPFAIDSKTGEISTDGRLDRDEGTTAYNITVVVMDGTNEDDCLVTITLTDINDNAPEFTGGSQALSVSENTTDTEMLQVIEATDIDEGVNAEIVYVLESPDDGLFSVDNETGMLYAHGPFDYEAVKEYTLVISASDSKFLTLTTVTVTITDVNDNAPVFISFCLNIEVLEDVGVDDVICTVGAVDDDGDGEDTVLYSLDPSSGDVPFNVNQLTGEIKTDGTLDRETEDIYIITIIAEDSGEPPLSSNTTITVIVLDVNDNIPMFAKTSITVRLQTDDLADPPVLLSRVKATDDDLAPWNITQCEKTGGEDSFVVLTGQDGSCEIYAYEELPLSTDPYSVSFYAFNPDNRDRPSANVTLTVDIRDTVCDVTFENEADDDVIVLKSELETNVPVVTLNVTSNCNSDDIVFNISSQTYRPDLDASPLPSINFTINDQTGEIFPTDIVMEGKYILLVRAYNQSDPEVSETTEVTIVVTGENTAPAFEEPFYTADITEDSMTMVIDLGPEVTDVDTPSFANGELSFSKVSETDGSGSSSDYFEVSSSGIVTTTQAILNLIKVGTFEVVVMVIDGAIEPLSNTTVVIITVDIDDQSNPVVSPPMITKDCPDQVEIEEETVLPVHICRVFGSSTYDDQVVFGLESGSEYFDIGTDLGNITTSKPFDYEYDDHSYTLLVYAEGTTSKLRNYTSFTVIVTDINDNAPVFSESPYRFSIKENAHGSTECLTFVGLIQSTDADSKINQFVTYTTDDDDFEVRDNDLMAVNCISRNSVKYATGEVRVTITALNNGTNATLTTDVNVTIEVVDINDHAPEFVNDDFSVSLEDLSTVRVIFQGDVNDMDEGPFNNESVFSLADDQDDVIYSLFHMSSDGDLTVQDIGISDEYLIYEVIIMATDMGQPPLSSSRTVTVYIGIVDVTEPYFLPSDRNQTFERKENQDDCLNISYPLICNETTYLEVYYEHVVKPESGTDLFSINETDNALSLCWKELDREVSSSYTVTLTASYVNSSMCNSINVSTSDPTRKRRNVQEVGTNTIILTIIVTDENDSPPSFQFPSNTIGTAYYLAAIDSTQFGSSVYTVIAEDADASWEFNYTLTSLSEDDVEGPENTIAIDPSDGRITTNSLLYPSLSDAWSWEWEKENNFRASRTQDPYNVTVCDTSPTSSDISQCDTTRLTFKILLSFEHIIIRFNKPVATILPQQNDIISCIAENMDPTNMLEINLQFLSPVKEDDQDMTDMWLYAVDLSKLPSSPYLKYEDFEIMWDDTEGLEECNDGTMEPRRLQLSKILPGMSTTSAIEAWVPIALGIIVFIGNLICIILLLVSWKTMHLESGRELARELTVRDEEKGIVNPVFQFDDEADDDVEIMATEAEEGATGSEEPLITTVYLTDGKTQSTIAMTANDEPKDVEKAVGTDAITIPEREYDFQEKEMDFDFEYDDKVDLNTAGMM</sequence>
<organism evidence="14 15">
    <name type="scientific">Strongylocentrotus purpuratus</name>
    <name type="common">Purple sea urchin</name>
    <dbReference type="NCBI Taxonomy" id="7668"/>
    <lineage>
        <taxon>Eukaryota</taxon>
        <taxon>Metazoa</taxon>
        <taxon>Echinodermata</taxon>
        <taxon>Eleutherozoa</taxon>
        <taxon>Echinozoa</taxon>
        <taxon>Echinoidea</taxon>
        <taxon>Euechinoidea</taxon>
        <taxon>Echinacea</taxon>
        <taxon>Camarodonta</taxon>
        <taxon>Echinidea</taxon>
        <taxon>Strongylocentrotidae</taxon>
        <taxon>Strongylocentrotus</taxon>
    </lineage>
</organism>
<keyword evidence="10" id="KW-1015">Disulfide bond</keyword>
<evidence type="ECO:0000256" key="11">
    <source>
        <dbReference type="PROSITE-ProRule" id="PRU00043"/>
    </source>
</evidence>
<evidence type="ECO:0000256" key="2">
    <source>
        <dbReference type="ARBA" id="ARBA00022536"/>
    </source>
</evidence>
<comment type="subcellular location">
    <subcellularLocation>
        <location evidence="1">Membrane</location>
        <topology evidence="1">Single-pass membrane protein</topology>
    </subcellularLocation>
</comment>
<keyword evidence="9 12" id="KW-0472">Membrane</keyword>
<dbReference type="GO" id="GO:0007156">
    <property type="term" value="P:homophilic cell adhesion via plasma membrane adhesion molecules"/>
    <property type="evidence" value="ECO:0007669"/>
    <property type="project" value="InterPro"/>
</dbReference>
<evidence type="ECO:0000256" key="10">
    <source>
        <dbReference type="ARBA" id="ARBA00023157"/>
    </source>
</evidence>
<evidence type="ECO:0000313" key="15">
    <source>
        <dbReference type="Proteomes" id="UP000007110"/>
    </source>
</evidence>
<dbReference type="FunFam" id="2.60.40.60:FF:000058">
    <property type="entry name" value="FAT atypical cadherin 3"/>
    <property type="match status" value="1"/>
</dbReference>
<dbReference type="GeneID" id="763048"/>